<protein>
    <submittedName>
        <fullName evidence="4">FG-GAP-like repeat-containing protein</fullName>
    </submittedName>
</protein>
<proteinExistence type="predicted"/>
<evidence type="ECO:0000256" key="2">
    <source>
        <dbReference type="SAM" id="MobiDB-lite"/>
    </source>
</evidence>
<dbReference type="SUPFAM" id="SSF51695">
    <property type="entry name" value="PLC-like phosphodiesterases"/>
    <property type="match status" value="1"/>
</dbReference>
<dbReference type="EMBL" id="JBHSZO010000021">
    <property type="protein sequence ID" value="MFC7219520.1"/>
    <property type="molecule type" value="Genomic_DNA"/>
</dbReference>
<keyword evidence="5" id="KW-1185">Reference proteome</keyword>
<dbReference type="PANTHER" id="PTHR13593:SF140">
    <property type="entry name" value="PLC-LIKE PHOSPHODIESTERASE"/>
    <property type="match status" value="1"/>
</dbReference>
<dbReference type="InterPro" id="IPR035992">
    <property type="entry name" value="Ricin_B-like_lectins"/>
</dbReference>
<evidence type="ECO:0000313" key="5">
    <source>
        <dbReference type="Proteomes" id="UP001596413"/>
    </source>
</evidence>
<dbReference type="CDD" id="cd00161">
    <property type="entry name" value="beta-trefoil_Ricin-like"/>
    <property type="match status" value="1"/>
</dbReference>
<keyword evidence="1" id="KW-0732">Signal</keyword>
<dbReference type="InterPro" id="IPR036514">
    <property type="entry name" value="SGNH_hydro_sf"/>
</dbReference>
<feature type="region of interest" description="Disordered" evidence="2">
    <location>
        <begin position="317"/>
        <end position="337"/>
    </location>
</feature>
<dbReference type="CDD" id="cd08588">
    <property type="entry name" value="PI-PLCc_At5g67130_like"/>
    <property type="match status" value="1"/>
</dbReference>
<dbReference type="SUPFAM" id="SSF52266">
    <property type="entry name" value="SGNH hydrolase"/>
    <property type="match status" value="1"/>
</dbReference>
<dbReference type="PROSITE" id="PS50007">
    <property type="entry name" value="PIPLC_X_DOMAIN"/>
    <property type="match status" value="1"/>
</dbReference>
<dbReference type="InterPro" id="IPR013830">
    <property type="entry name" value="SGNH_hydro"/>
</dbReference>
<dbReference type="SUPFAM" id="SSF69318">
    <property type="entry name" value="Integrin alpha N-terminal domain"/>
    <property type="match status" value="1"/>
</dbReference>
<comment type="caution">
    <text evidence="4">The sequence shown here is derived from an EMBL/GenBank/DDBJ whole genome shotgun (WGS) entry which is preliminary data.</text>
</comment>
<dbReference type="Pfam" id="PF26178">
    <property type="entry name" value="PI-PLC_cat"/>
    <property type="match status" value="2"/>
</dbReference>
<evidence type="ECO:0000256" key="1">
    <source>
        <dbReference type="ARBA" id="ARBA00022729"/>
    </source>
</evidence>
<dbReference type="SUPFAM" id="SSF50370">
    <property type="entry name" value="Ricin B-like lectins"/>
    <property type="match status" value="1"/>
</dbReference>
<reference evidence="5" key="1">
    <citation type="journal article" date="2019" name="Int. J. Syst. Evol. Microbiol.">
        <title>The Global Catalogue of Microorganisms (GCM) 10K type strain sequencing project: providing services to taxonomists for standard genome sequencing and annotation.</title>
        <authorList>
            <consortium name="The Broad Institute Genomics Platform"/>
            <consortium name="The Broad Institute Genome Sequencing Center for Infectious Disease"/>
            <person name="Wu L."/>
            <person name="Ma J."/>
        </authorList>
    </citation>
    <scope>NUCLEOTIDE SEQUENCE [LARGE SCALE GENOMIC DNA]</scope>
    <source>
        <strain evidence="5">CGMCC 1.13681</strain>
    </source>
</reference>
<organism evidence="4 5">
    <name type="scientific">Streptomyces polyrhachis</name>
    <dbReference type="NCBI Taxonomy" id="1282885"/>
    <lineage>
        <taxon>Bacteria</taxon>
        <taxon>Bacillati</taxon>
        <taxon>Actinomycetota</taxon>
        <taxon>Actinomycetes</taxon>
        <taxon>Kitasatosporales</taxon>
        <taxon>Streptomycetaceae</taxon>
        <taxon>Streptomyces</taxon>
    </lineage>
</organism>
<gene>
    <name evidence="4" type="ORF">ACFQLX_15265</name>
</gene>
<feature type="region of interest" description="Disordered" evidence="2">
    <location>
        <begin position="505"/>
        <end position="530"/>
    </location>
</feature>
<dbReference type="InterPro" id="IPR028994">
    <property type="entry name" value="Integrin_alpha_N"/>
</dbReference>
<dbReference type="InterPro" id="IPR017946">
    <property type="entry name" value="PLC-like_Pdiesterase_TIM-brl"/>
</dbReference>
<dbReference type="RefSeq" id="WP_386415295.1">
    <property type="nucleotide sequence ID" value="NZ_JBHSZO010000021.1"/>
</dbReference>
<dbReference type="Gene3D" id="3.20.20.190">
    <property type="entry name" value="Phosphatidylinositol (PI) phosphodiesterase"/>
    <property type="match status" value="1"/>
</dbReference>
<dbReference type="Pfam" id="PF13517">
    <property type="entry name" value="FG-GAP_3"/>
    <property type="match status" value="2"/>
</dbReference>
<dbReference type="PANTHER" id="PTHR13593">
    <property type="match status" value="1"/>
</dbReference>
<dbReference type="Pfam" id="PF13472">
    <property type="entry name" value="Lipase_GDSL_2"/>
    <property type="match status" value="1"/>
</dbReference>
<evidence type="ECO:0000259" key="3">
    <source>
        <dbReference type="Pfam" id="PF13472"/>
    </source>
</evidence>
<accession>A0ABW2GFI0</accession>
<sequence length="1023" mass="109084">MPISSVPRPTSRGVWLRGRLAWLLAVVMAAGALSAVSAAVDPLPASAASAAPASNVRYYVQSLANGSNMSGTPTYPIDVPLDDVLTTRPPKGDEDNQQWEFQALSGGGYEIALAGGGPCVSRVRDLIMLGGCGDADAQWFLEHIGGDRYAIYRPSDGQRLRVDTTTLHQELTVTTGKGSDTVWYLTPTEPARSPMPSDSERTFDQMTYLTTHNSMSNTEQDAGHIIFPNQPHSILTQLNDGVRGLMVDVYDQEGRIVLCHKPDCSTATRQAMTVPMGQIGSFLRSNPREIVTIFMEDHVSGDQLSTALGGLLGERYSEDTETKNPDGSVTKHPAGSVKTAGSISDLVFDPRKWKVKDNGWPKVQDMIDAGNRLVMFSQGDDKESLGIMHDQDWTVENYWSMGPTLGSSDWTCRTRWGPVPLSTQEYADGVSGAPKNFRPLFVMNHFHDVPMDPTYRRDNEKLQDRAERFCMPAARKKPTFLAVDQYRDGNPMAAVTALNAYTYRGEPVDASSPPPSPGPAPLPTPTPGDPQWKVPRLAVMPLGDSITLGVGSSTGDGYRPGLWSRLQGHGENVDFVGSLSSGNLPDTDHEGHSGWFIGGIHDNIGSWLYRARPNAVTLKIGTNDINKNIDVANAPARLKQLIDRIRASAPAITVAVATIVPNADNAAQARVVTYNNAVRTLVSAYQAQGAHVELADTSAVTTADLSDGLHPNNAGYAKIATAFYDALTRAAGKGWIAENVIVKPALPESTTVADSDVDLDADGRADYLVVGANGSLRAFLNKAGANGAVTWSDLGYIATGSPAWTGSQIRFADLDGDGRSDYLVVGANGATQALLNRAGANGAITWSDLGYIATGSPAWTGGQIRFADLDGDGRSDYLAVGSNGSVHAYRNSGTGATVTWEDLGFIAAGSTGWTDSRIRFADYDGDRKADYLVIGDNGSVRVLLNKGGDGNGGWSDLGVVATGSSSWTAPQIRMSDLDADGRADYLVVGANGSLRAFLNQNGWADQGAIATGSADWTASQIHI</sequence>
<dbReference type="Proteomes" id="UP001596413">
    <property type="component" value="Unassembled WGS sequence"/>
</dbReference>
<evidence type="ECO:0000313" key="4">
    <source>
        <dbReference type="EMBL" id="MFC7219520.1"/>
    </source>
</evidence>
<dbReference type="InterPro" id="IPR051057">
    <property type="entry name" value="PI-PLC_domain"/>
</dbReference>
<dbReference type="Gene3D" id="3.40.50.1110">
    <property type="entry name" value="SGNH hydrolase"/>
    <property type="match status" value="1"/>
</dbReference>
<dbReference type="CDD" id="cd01833">
    <property type="entry name" value="XynB_like"/>
    <property type="match status" value="1"/>
</dbReference>
<feature type="domain" description="SGNH hydrolase-type esterase" evidence="3">
    <location>
        <begin position="542"/>
        <end position="717"/>
    </location>
</feature>
<name>A0ABW2GFI0_9ACTN</name>
<dbReference type="InterPro" id="IPR013517">
    <property type="entry name" value="FG-GAP"/>
</dbReference>
<feature type="compositionally biased region" description="Pro residues" evidence="2">
    <location>
        <begin position="512"/>
        <end position="528"/>
    </location>
</feature>